<evidence type="ECO:0000313" key="2">
    <source>
        <dbReference type="Proteomes" id="UP001489897"/>
    </source>
</evidence>
<name>A0ABU9S275_9BURK</name>
<protein>
    <submittedName>
        <fullName evidence="1">Uncharacterized protein</fullName>
    </submittedName>
</protein>
<dbReference type="EMBL" id="JAYMRV010000015">
    <property type="protein sequence ID" value="MEM5426247.1"/>
    <property type="molecule type" value="Genomic_DNA"/>
</dbReference>
<accession>A0ABU9S275</accession>
<evidence type="ECO:0000313" key="1">
    <source>
        <dbReference type="EMBL" id="MEM5426247.1"/>
    </source>
</evidence>
<dbReference type="RefSeq" id="WP_342949936.1">
    <property type="nucleotide sequence ID" value="NZ_JAYMRV010000015.1"/>
</dbReference>
<proteinExistence type="predicted"/>
<keyword evidence="2" id="KW-1185">Reference proteome</keyword>
<reference evidence="1 2" key="1">
    <citation type="submission" date="2024-01" db="EMBL/GenBank/DDBJ databases">
        <title>The diversity of rhizobia nodulating Mimosa spp. in eleven states of Brazil covering several biomes is determined by host plant, location, and edaphic factors.</title>
        <authorList>
            <person name="Rouws L."/>
            <person name="Barauna A."/>
            <person name="Beukes C."/>
            <person name="De Faria S.M."/>
            <person name="Gross E."/>
            <person name="Dos Reis Junior F.B."/>
            <person name="Simon M."/>
            <person name="Maluk M."/>
            <person name="Odee D.W."/>
            <person name="Kenicer G."/>
            <person name="Young J.P.W."/>
            <person name="Reis V.M."/>
            <person name="Zilli J."/>
            <person name="James E.K."/>
        </authorList>
    </citation>
    <scope>NUCLEOTIDE SEQUENCE [LARGE SCALE GENOMIC DNA]</scope>
    <source>
        <strain evidence="1 2">JPY167</strain>
    </source>
</reference>
<dbReference type="Proteomes" id="UP001489897">
    <property type="component" value="Unassembled WGS sequence"/>
</dbReference>
<sequence>MMQQVKAKEAKTWVAPNTRFLQPGKPGAPLAMTRHQLRQTTPEYGIPPGVFIRFGEILQLLECLIVGAARCALQLCIDA</sequence>
<organism evidence="1 2">
    <name type="scientific">Paraburkholderia ferrariae</name>
    <dbReference type="NCBI Taxonomy" id="386056"/>
    <lineage>
        <taxon>Bacteria</taxon>
        <taxon>Pseudomonadati</taxon>
        <taxon>Pseudomonadota</taxon>
        <taxon>Betaproteobacteria</taxon>
        <taxon>Burkholderiales</taxon>
        <taxon>Burkholderiaceae</taxon>
        <taxon>Paraburkholderia</taxon>
    </lineage>
</organism>
<comment type="caution">
    <text evidence="1">The sequence shown here is derived from an EMBL/GenBank/DDBJ whole genome shotgun (WGS) entry which is preliminary data.</text>
</comment>
<gene>
    <name evidence="1" type="ORF">VSR73_35230</name>
</gene>